<evidence type="ECO:0000313" key="3">
    <source>
        <dbReference type="Proteomes" id="UP000054150"/>
    </source>
</evidence>
<keyword evidence="3" id="KW-1185">Reference proteome</keyword>
<proteinExistence type="predicted"/>
<feature type="chain" id="PRO_5001879260" evidence="1">
    <location>
        <begin position="22"/>
        <end position="83"/>
    </location>
</feature>
<protein>
    <submittedName>
        <fullName evidence="2">Uncharacterized protein</fullName>
    </submittedName>
</protein>
<organism evidence="2 3">
    <name type="scientific">Pelecanus crispus</name>
    <name type="common">Dalmatian pelican</name>
    <dbReference type="NCBI Taxonomy" id="36300"/>
    <lineage>
        <taxon>Eukaryota</taxon>
        <taxon>Metazoa</taxon>
        <taxon>Chordata</taxon>
        <taxon>Craniata</taxon>
        <taxon>Vertebrata</taxon>
        <taxon>Euteleostomi</taxon>
        <taxon>Archelosauria</taxon>
        <taxon>Archosauria</taxon>
        <taxon>Dinosauria</taxon>
        <taxon>Saurischia</taxon>
        <taxon>Theropoda</taxon>
        <taxon>Coelurosauria</taxon>
        <taxon>Aves</taxon>
        <taxon>Neognathae</taxon>
        <taxon>Neoaves</taxon>
        <taxon>Aequornithes</taxon>
        <taxon>Pelecaniformes</taxon>
        <taxon>Pelecanidae</taxon>
        <taxon>Pelecanus</taxon>
    </lineage>
</organism>
<keyword evidence="1" id="KW-0732">Signal</keyword>
<gene>
    <name evidence="2" type="ORF">N334_04481</name>
</gene>
<dbReference type="Proteomes" id="UP000054150">
    <property type="component" value="Unassembled WGS sequence"/>
</dbReference>
<accession>A0A091SEB8</accession>
<evidence type="ECO:0000256" key="1">
    <source>
        <dbReference type="SAM" id="SignalP"/>
    </source>
</evidence>
<evidence type="ECO:0000313" key="2">
    <source>
        <dbReference type="EMBL" id="KFQ56919.1"/>
    </source>
</evidence>
<dbReference type="AlphaFoldDB" id="A0A091SEB8"/>
<dbReference type="EMBL" id="KK469824">
    <property type="protein sequence ID" value="KFQ56919.1"/>
    <property type="molecule type" value="Genomic_DNA"/>
</dbReference>
<reference evidence="2 3" key="1">
    <citation type="submission" date="2014-04" db="EMBL/GenBank/DDBJ databases">
        <title>Genome evolution of avian class.</title>
        <authorList>
            <person name="Zhang G."/>
            <person name="Li C."/>
        </authorList>
    </citation>
    <scope>NUCLEOTIDE SEQUENCE [LARGE SCALE GENOMIC DNA]</scope>
    <source>
        <strain evidence="2">BGI_N334</strain>
    </source>
</reference>
<name>A0A091SEB8_PELCR</name>
<feature type="signal peptide" evidence="1">
    <location>
        <begin position="1"/>
        <end position="21"/>
    </location>
</feature>
<feature type="non-terminal residue" evidence="2">
    <location>
        <position position="83"/>
    </location>
</feature>
<sequence>MSVMMMPWALLLLLLVSFGSPAPRLSEKDICLLDNNKLRQRLKHLQDLLYLYELQLKDILENTYHRTKSGLFSGNRSVQHEVL</sequence>